<reference evidence="1 2" key="1">
    <citation type="submission" date="2018-01" db="EMBL/GenBank/DDBJ databases">
        <title>Cryobacterium sp. nov., from glaciers in China.</title>
        <authorList>
            <person name="Liu Q."/>
            <person name="Xin Y.-H."/>
        </authorList>
    </citation>
    <scope>NUCLEOTIDE SEQUENCE [LARGE SCALE GENOMIC DNA]</scope>
    <source>
        <strain evidence="1 2">TMB1-8</strain>
    </source>
</reference>
<dbReference type="AlphaFoldDB" id="A0A2S3ZCI0"/>
<dbReference type="EMBL" id="PPXF01000048">
    <property type="protein sequence ID" value="POH63964.1"/>
    <property type="molecule type" value="Genomic_DNA"/>
</dbReference>
<proteinExistence type="predicted"/>
<comment type="caution">
    <text evidence="1">The sequence shown here is derived from an EMBL/GenBank/DDBJ whole genome shotgun (WGS) entry which is preliminary data.</text>
</comment>
<evidence type="ECO:0000313" key="1">
    <source>
        <dbReference type="EMBL" id="POH63964.1"/>
    </source>
</evidence>
<gene>
    <name evidence="1" type="ORF">C3B59_10495</name>
</gene>
<name>A0A2S3ZCI0_9MICO</name>
<protein>
    <submittedName>
        <fullName evidence="1">Uncharacterized protein</fullName>
    </submittedName>
</protein>
<accession>A0A2S3ZCI0</accession>
<organism evidence="1 2">
    <name type="scientific">Cryobacterium zongtaii</name>
    <dbReference type="NCBI Taxonomy" id="1259217"/>
    <lineage>
        <taxon>Bacteria</taxon>
        <taxon>Bacillati</taxon>
        <taxon>Actinomycetota</taxon>
        <taxon>Actinomycetes</taxon>
        <taxon>Micrococcales</taxon>
        <taxon>Microbacteriaceae</taxon>
        <taxon>Cryobacterium</taxon>
    </lineage>
</organism>
<sequence>MGGTYYRNADTGTVAVFGPDYAMGRQEFATDAEYQLWRQLLAAESGSHYVPPADSTAITALGAKSWAIVCVLYGPTPEVEEIP</sequence>
<dbReference type="Proteomes" id="UP000237104">
    <property type="component" value="Unassembled WGS sequence"/>
</dbReference>
<evidence type="ECO:0000313" key="2">
    <source>
        <dbReference type="Proteomes" id="UP000237104"/>
    </source>
</evidence>